<accession>A0A8C4Q0K4</accession>
<dbReference type="InterPro" id="IPR015943">
    <property type="entry name" value="WD40/YVTN_repeat-like_dom_sf"/>
</dbReference>
<dbReference type="GO" id="GO:0034511">
    <property type="term" value="F:U3 snoRNA binding"/>
    <property type="evidence" value="ECO:0007669"/>
    <property type="project" value="InterPro"/>
</dbReference>
<reference evidence="7" key="2">
    <citation type="submission" date="2025-09" db="UniProtKB">
        <authorList>
            <consortium name="Ensembl"/>
        </authorList>
    </citation>
    <scope>IDENTIFICATION</scope>
</reference>
<dbReference type="InterPro" id="IPR001680">
    <property type="entry name" value="WD40_rpt"/>
</dbReference>
<feature type="region of interest" description="Disordered" evidence="6">
    <location>
        <begin position="1"/>
        <end position="59"/>
    </location>
</feature>
<feature type="compositionally biased region" description="Basic residues" evidence="6">
    <location>
        <begin position="1"/>
        <end position="11"/>
    </location>
</feature>
<keyword evidence="8" id="KW-1185">Reference proteome</keyword>
<name>A0A8C4Q0K4_EPTBU</name>
<sequence>MSFFIKGKKKDRGGSASRGIKRKIGRPQNGRNEEVSSESENEGEQIQTKVSEEAELQETAQEKRLRLTKLYLEQLRKEEEEKAENDDLHKDAVADRLKEHLMEQRGCLMRLVAKEVQQPDPSSLRLLRGHKLPVTCLVITPDDSHIISGSKDGAIIKWNVQSGKKVSTIAGLKKGDATRAGHRTQVLCMSISSDGKYLGLSFRKGTHELYSASYDRSVKVWNVDEMAYVETLFGHQDAITGLDSLGRECCVTAGGRDGTLRVWKIVEESQLVFQAPRASVDCVQLINEMHMVSGDDDGSLMLWNVQKKKPLVIVPHVHGSIQGEAGQMCWVTSVAALLNSDLVASGSYDGFLRLWQCGKFFKSLVPILKIELAGFINALKFSSDGKFIVAGVGQEHRLGRWWRYKDVKNGVLIIPLSQEMPPLQADGDEARESNS</sequence>
<dbReference type="AlphaFoldDB" id="A0A8C4Q0K4"/>
<evidence type="ECO:0000256" key="5">
    <source>
        <dbReference type="PROSITE-ProRule" id="PRU00221"/>
    </source>
</evidence>
<comment type="subcellular location">
    <subcellularLocation>
        <location evidence="1">Nucleus</location>
    </subcellularLocation>
</comment>
<evidence type="ECO:0000256" key="6">
    <source>
        <dbReference type="SAM" id="MobiDB-lite"/>
    </source>
</evidence>
<evidence type="ECO:0000256" key="2">
    <source>
        <dbReference type="ARBA" id="ARBA00022574"/>
    </source>
</evidence>
<feature type="repeat" description="WD" evidence="5">
    <location>
        <begin position="127"/>
        <end position="168"/>
    </location>
</feature>
<keyword evidence="4" id="KW-0539">Nucleus</keyword>
<dbReference type="PANTHER" id="PTHR19865:SF0">
    <property type="entry name" value="U3 SMALL NUCLEOLAR RNA-INTERACTING PROTEIN 2"/>
    <property type="match status" value="1"/>
</dbReference>
<dbReference type="InterPro" id="IPR019775">
    <property type="entry name" value="WD40_repeat_CS"/>
</dbReference>
<reference evidence="7" key="1">
    <citation type="submission" date="2025-08" db="UniProtKB">
        <authorList>
            <consortium name="Ensembl"/>
        </authorList>
    </citation>
    <scope>IDENTIFICATION</scope>
</reference>
<organism evidence="7 8">
    <name type="scientific">Eptatretus burgeri</name>
    <name type="common">Inshore hagfish</name>
    <dbReference type="NCBI Taxonomy" id="7764"/>
    <lineage>
        <taxon>Eukaryota</taxon>
        <taxon>Metazoa</taxon>
        <taxon>Chordata</taxon>
        <taxon>Craniata</taxon>
        <taxon>Vertebrata</taxon>
        <taxon>Cyclostomata</taxon>
        <taxon>Myxini</taxon>
        <taxon>Myxiniformes</taxon>
        <taxon>Myxinidae</taxon>
        <taxon>Eptatretinae</taxon>
        <taxon>Eptatretus</taxon>
    </lineage>
</organism>
<dbReference type="GeneTree" id="ENSGT00940000158328"/>
<dbReference type="PROSITE" id="PS50082">
    <property type="entry name" value="WD_REPEATS_2"/>
    <property type="match status" value="3"/>
</dbReference>
<evidence type="ECO:0000256" key="3">
    <source>
        <dbReference type="ARBA" id="ARBA00022737"/>
    </source>
</evidence>
<keyword evidence="2 5" id="KW-0853">WD repeat</keyword>
<dbReference type="Pfam" id="PF00400">
    <property type="entry name" value="WD40"/>
    <property type="match status" value="4"/>
</dbReference>
<evidence type="ECO:0000313" key="8">
    <source>
        <dbReference type="Proteomes" id="UP000694388"/>
    </source>
</evidence>
<evidence type="ECO:0000313" key="7">
    <source>
        <dbReference type="Ensembl" id="ENSEBUP00000008187.1"/>
    </source>
</evidence>
<dbReference type="SUPFAM" id="SSF50978">
    <property type="entry name" value="WD40 repeat-like"/>
    <property type="match status" value="1"/>
</dbReference>
<dbReference type="GO" id="GO:0032040">
    <property type="term" value="C:small-subunit processome"/>
    <property type="evidence" value="ECO:0007669"/>
    <property type="project" value="TreeGrafter"/>
</dbReference>
<protein>
    <submittedName>
        <fullName evidence="7">Ribosomal RNA processing 9, U3 small nucleolar RNA binding protein</fullName>
    </submittedName>
</protein>
<dbReference type="PROSITE" id="PS00678">
    <property type="entry name" value="WD_REPEATS_1"/>
    <property type="match status" value="1"/>
</dbReference>
<keyword evidence="3" id="KW-0677">Repeat</keyword>
<proteinExistence type="predicted"/>
<dbReference type="PRINTS" id="PR00320">
    <property type="entry name" value="GPROTEINBRPT"/>
</dbReference>
<dbReference type="FunFam" id="2.130.10.10:FF:000509">
    <property type="entry name" value="U3 small nucleolar RNA-interacting protein"/>
    <property type="match status" value="1"/>
</dbReference>
<dbReference type="SMART" id="SM00320">
    <property type="entry name" value="WD40"/>
    <property type="match status" value="5"/>
</dbReference>
<dbReference type="InterPro" id="IPR039241">
    <property type="entry name" value="Rrp9-like"/>
</dbReference>
<dbReference type="Proteomes" id="UP000694388">
    <property type="component" value="Unplaced"/>
</dbReference>
<dbReference type="InterPro" id="IPR036322">
    <property type="entry name" value="WD40_repeat_dom_sf"/>
</dbReference>
<evidence type="ECO:0000256" key="1">
    <source>
        <dbReference type="ARBA" id="ARBA00004123"/>
    </source>
</evidence>
<evidence type="ECO:0000256" key="4">
    <source>
        <dbReference type="ARBA" id="ARBA00023242"/>
    </source>
</evidence>
<dbReference type="PROSITE" id="PS50294">
    <property type="entry name" value="WD_REPEATS_REGION"/>
    <property type="match status" value="1"/>
</dbReference>
<feature type="repeat" description="WD" evidence="5">
    <location>
        <begin position="200"/>
        <end position="231"/>
    </location>
</feature>
<dbReference type="InterPro" id="IPR020472">
    <property type="entry name" value="WD40_PAC1"/>
</dbReference>
<feature type="repeat" description="WD" evidence="5">
    <location>
        <begin position="232"/>
        <end position="273"/>
    </location>
</feature>
<dbReference type="Gene3D" id="2.130.10.10">
    <property type="entry name" value="YVTN repeat-like/Quinoprotein amine dehydrogenase"/>
    <property type="match status" value="2"/>
</dbReference>
<dbReference type="PANTHER" id="PTHR19865">
    <property type="entry name" value="U3 SMALL NUCLEOLAR RNA INTERACTING PROTEIN 2"/>
    <property type="match status" value="1"/>
</dbReference>
<dbReference type="Ensembl" id="ENSEBUT00000008681.1">
    <property type="protein sequence ID" value="ENSEBUP00000008187.1"/>
    <property type="gene ID" value="ENSEBUG00000005301.1"/>
</dbReference>